<dbReference type="GO" id="GO:0005509">
    <property type="term" value="F:calcium ion binding"/>
    <property type="evidence" value="ECO:0007669"/>
    <property type="project" value="InterPro"/>
</dbReference>
<feature type="domain" description="EF-hand" evidence="2">
    <location>
        <begin position="160"/>
        <end position="195"/>
    </location>
</feature>
<dbReference type="InterPro" id="IPR018247">
    <property type="entry name" value="EF_Hand_1_Ca_BS"/>
</dbReference>
<name>A0A919AWJ6_9PROT</name>
<feature type="domain" description="EF-hand" evidence="2">
    <location>
        <begin position="35"/>
        <end position="64"/>
    </location>
</feature>
<dbReference type="RefSeq" id="WP_191253691.1">
    <property type="nucleotide sequence ID" value="NZ_BNCI01000002.1"/>
</dbReference>
<dbReference type="Proteomes" id="UP000630923">
    <property type="component" value="Unassembled WGS sequence"/>
</dbReference>
<gene>
    <name evidence="3" type="ORF">GCM10017044_26290</name>
</gene>
<accession>A0A919AWJ6</accession>
<comment type="caution">
    <text evidence="3">The sequence shown here is derived from an EMBL/GenBank/DDBJ whole genome shotgun (WGS) entry which is preliminary data.</text>
</comment>
<dbReference type="Pfam" id="PF13202">
    <property type="entry name" value="EF-hand_5"/>
    <property type="match status" value="2"/>
</dbReference>
<reference evidence="3" key="2">
    <citation type="submission" date="2020-09" db="EMBL/GenBank/DDBJ databases">
        <authorList>
            <person name="Sun Q."/>
            <person name="Kim S."/>
        </authorList>
    </citation>
    <scope>NUCLEOTIDE SEQUENCE</scope>
    <source>
        <strain evidence="3">KCTC 42590</strain>
    </source>
</reference>
<dbReference type="AlphaFoldDB" id="A0A919AWJ6"/>
<feature type="region of interest" description="Disordered" evidence="1">
    <location>
        <begin position="110"/>
        <end position="161"/>
    </location>
</feature>
<feature type="compositionally biased region" description="Basic and acidic residues" evidence="1">
    <location>
        <begin position="110"/>
        <end position="139"/>
    </location>
</feature>
<evidence type="ECO:0000313" key="4">
    <source>
        <dbReference type="Proteomes" id="UP000630923"/>
    </source>
</evidence>
<keyword evidence="4" id="KW-1185">Reference proteome</keyword>
<dbReference type="InterPro" id="IPR011992">
    <property type="entry name" value="EF-hand-dom_pair"/>
</dbReference>
<sequence>MARNNKIVWFVTLAVAAAYQPLSAQEHDKSGRSPEHLFEKFDADSDGRITHDEFLSGSRDRFTAFDANEDGYLVLEELPEQMPVSEERKARRMEHKAERKAKILKKLEENGVENPEEHFEKMRKERKGGREGAHPEQRRSRMSFIGKMDKDGDERVSLEEFSSRHERMFSRMDADQDGAVTVEEARSAHATMRHTRQHNKNTMKAGGDTK</sequence>
<feature type="compositionally biased region" description="Basic residues" evidence="1">
    <location>
        <begin position="191"/>
        <end position="201"/>
    </location>
</feature>
<dbReference type="PROSITE" id="PS00018">
    <property type="entry name" value="EF_HAND_1"/>
    <property type="match status" value="1"/>
</dbReference>
<organism evidence="3 4">
    <name type="scientific">Kordiimonas sediminis</name>
    <dbReference type="NCBI Taxonomy" id="1735581"/>
    <lineage>
        <taxon>Bacteria</taxon>
        <taxon>Pseudomonadati</taxon>
        <taxon>Pseudomonadota</taxon>
        <taxon>Alphaproteobacteria</taxon>
        <taxon>Kordiimonadales</taxon>
        <taxon>Kordiimonadaceae</taxon>
        <taxon>Kordiimonas</taxon>
    </lineage>
</organism>
<evidence type="ECO:0000259" key="2">
    <source>
        <dbReference type="PROSITE" id="PS50222"/>
    </source>
</evidence>
<evidence type="ECO:0000313" key="3">
    <source>
        <dbReference type="EMBL" id="GHF29761.1"/>
    </source>
</evidence>
<dbReference type="SMART" id="SM00054">
    <property type="entry name" value="EFh"/>
    <property type="match status" value="2"/>
</dbReference>
<proteinExistence type="predicted"/>
<feature type="region of interest" description="Disordered" evidence="1">
    <location>
        <begin position="184"/>
        <end position="210"/>
    </location>
</feature>
<feature type="compositionally biased region" description="Basic and acidic residues" evidence="1">
    <location>
        <begin position="147"/>
        <end position="161"/>
    </location>
</feature>
<dbReference type="SUPFAM" id="SSF47473">
    <property type="entry name" value="EF-hand"/>
    <property type="match status" value="1"/>
</dbReference>
<protein>
    <recommendedName>
        <fullName evidence="2">EF-hand domain-containing protein</fullName>
    </recommendedName>
</protein>
<dbReference type="PROSITE" id="PS50222">
    <property type="entry name" value="EF_HAND_2"/>
    <property type="match status" value="2"/>
</dbReference>
<evidence type="ECO:0000256" key="1">
    <source>
        <dbReference type="SAM" id="MobiDB-lite"/>
    </source>
</evidence>
<dbReference type="Gene3D" id="1.10.238.10">
    <property type="entry name" value="EF-hand"/>
    <property type="match status" value="2"/>
</dbReference>
<reference evidence="3" key="1">
    <citation type="journal article" date="2014" name="Int. J. Syst. Evol. Microbiol.">
        <title>Complete genome sequence of Corynebacterium casei LMG S-19264T (=DSM 44701T), isolated from a smear-ripened cheese.</title>
        <authorList>
            <consortium name="US DOE Joint Genome Institute (JGI-PGF)"/>
            <person name="Walter F."/>
            <person name="Albersmeier A."/>
            <person name="Kalinowski J."/>
            <person name="Ruckert C."/>
        </authorList>
    </citation>
    <scope>NUCLEOTIDE SEQUENCE</scope>
    <source>
        <strain evidence="3">KCTC 42590</strain>
    </source>
</reference>
<dbReference type="InterPro" id="IPR002048">
    <property type="entry name" value="EF_hand_dom"/>
</dbReference>
<dbReference type="EMBL" id="BNCI01000002">
    <property type="protein sequence ID" value="GHF29761.1"/>
    <property type="molecule type" value="Genomic_DNA"/>
</dbReference>